<dbReference type="Proteomes" id="UP000821853">
    <property type="component" value="Chromosome 5"/>
</dbReference>
<name>A0A9J6GKF1_HAELO</name>
<reference evidence="1 2" key="1">
    <citation type="journal article" date="2020" name="Cell">
        <title>Large-Scale Comparative Analyses of Tick Genomes Elucidate Their Genetic Diversity and Vector Capacities.</title>
        <authorList>
            <consortium name="Tick Genome and Microbiome Consortium (TIGMIC)"/>
            <person name="Jia N."/>
            <person name="Wang J."/>
            <person name="Shi W."/>
            <person name="Du L."/>
            <person name="Sun Y."/>
            <person name="Zhan W."/>
            <person name="Jiang J.F."/>
            <person name="Wang Q."/>
            <person name="Zhang B."/>
            <person name="Ji P."/>
            <person name="Bell-Sakyi L."/>
            <person name="Cui X.M."/>
            <person name="Yuan T.T."/>
            <person name="Jiang B.G."/>
            <person name="Yang W.F."/>
            <person name="Lam T.T."/>
            <person name="Chang Q.C."/>
            <person name="Ding S.J."/>
            <person name="Wang X.J."/>
            <person name="Zhu J.G."/>
            <person name="Ruan X.D."/>
            <person name="Zhao L."/>
            <person name="Wei J.T."/>
            <person name="Ye R.Z."/>
            <person name="Que T.C."/>
            <person name="Du C.H."/>
            <person name="Zhou Y.H."/>
            <person name="Cheng J.X."/>
            <person name="Dai P.F."/>
            <person name="Guo W.B."/>
            <person name="Han X.H."/>
            <person name="Huang E.J."/>
            <person name="Li L.F."/>
            <person name="Wei W."/>
            <person name="Gao Y.C."/>
            <person name="Liu J.Z."/>
            <person name="Shao H.Z."/>
            <person name="Wang X."/>
            <person name="Wang C.C."/>
            <person name="Yang T.C."/>
            <person name="Huo Q.B."/>
            <person name="Li W."/>
            <person name="Chen H.Y."/>
            <person name="Chen S.E."/>
            <person name="Zhou L.G."/>
            <person name="Ni X.B."/>
            <person name="Tian J.H."/>
            <person name="Sheng Y."/>
            <person name="Liu T."/>
            <person name="Pan Y.S."/>
            <person name="Xia L.Y."/>
            <person name="Li J."/>
            <person name="Zhao F."/>
            <person name="Cao W.C."/>
        </authorList>
    </citation>
    <scope>NUCLEOTIDE SEQUENCE [LARGE SCALE GENOMIC DNA]</scope>
    <source>
        <strain evidence="1">HaeL-2018</strain>
    </source>
</reference>
<evidence type="ECO:0000313" key="1">
    <source>
        <dbReference type="EMBL" id="KAH9374868.1"/>
    </source>
</evidence>
<gene>
    <name evidence="1" type="ORF">HPB48_016823</name>
</gene>
<organism evidence="1 2">
    <name type="scientific">Haemaphysalis longicornis</name>
    <name type="common">Bush tick</name>
    <dbReference type="NCBI Taxonomy" id="44386"/>
    <lineage>
        <taxon>Eukaryota</taxon>
        <taxon>Metazoa</taxon>
        <taxon>Ecdysozoa</taxon>
        <taxon>Arthropoda</taxon>
        <taxon>Chelicerata</taxon>
        <taxon>Arachnida</taxon>
        <taxon>Acari</taxon>
        <taxon>Parasitiformes</taxon>
        <taxon>Ixodida</taxon>
        <taxon>Ixodoidea</taxon>
        <taxon>Ixodidae</taxon>
        <taxon>Haemaphysalinae</taxon>
        <taxon>Haemaphysalis</taxon>
    </lineage>
</organism>
<dbReference type="EMBL" id="JABSTR010000007">
    <property type="protein sequence ID" value="KAH9374868.1"/>
    <property type="molecule type" value="Genomic_DNA"/>
</dbReference>
<dbReference type="VEuPathDB" id="VectorBase:HLOH_059833"/>
<protein>
    <submittedName>
        <fullName evidence="1">Uncharacterized protein</fullName>
    </submittedName>
</protein>
<evidence type="ECO:0000313" key="2">
    <source>
        <dbReference type="Proteomes" id="UP000821853"/>
    </source>
</evidence>
<sequence>MLNNLCKQRNDLLRIEKDQKAKNRKARIFLGNIKCNILCWLSSIWTENNAHCDIYTDGVWLR</sequence>
<dbReference type="AlphaFoldDB" id="A0A9J6GKF1"/>
<proteinExistence type="predicted"/>
<keyword evidence="2" id="KW-1185">Reference proteome</keyword>
<accession>A0A9J6GKF1</accession>
<comment type="caution">
    <text evidence="1">The sequence shown here is derived from an EMBL/GenBank/DDBJ whole genome shotgun (WGS) entry which is preliminary data.</text>
</comment>